<evidence type="ECO:0000313" key="4">
    <source>
        <dbReference type="Proteomes" id="UP001108240"/>
    </source>
</evidence>
<dbReference type="SUPFAM" id="SSF57756">
    <property type="entry name" value="Retrovirus zinc finger-like domains"/>
    <property type="match status" value="1"/>
</dbReference>
<keyword evidence="4" id="KW-1185">Reference proteome</keyword>
<reference evidence="3" key="2">
    <citation type="submission" date="2025-09" db="UniProtKB">
        <authorList>
            <consortium name="Ensembl"/>
        </authorList>
    </citation>
    <scope>IDENTIFICATION</scope>
</reference>
<evidence type="ECO:0000313" key="3">
    <source>
        <dbReference type="Ensembl" id="ENSCCRP00000072870.2"/>
    </source>
</evidence>
<dbReference type="OMA" id="MADNQWI"/>
<evidence type="ECO:0000259" key="2">
    <source>
        <dbReference type="Pfam" id="PF03732"/>
    </source>
</evidence>
<dbReference type="InterPro" id="IPR005162">
    <property type="entry name" value="Retrotrans_gag_dom"/>
</dbReference>
<organism evidence="3 4">
    <name type="scientific">Cyprinus carpio carpio</name>
    <dbReference type="NCBI Taxonomy" id="630221"/>
    <lineage>
        <taxon>Eukaryota</taxon>
        <taxon>Metazoa</taxon>
        <taxon>Chordata</taxon>
        <taxon>Craniata</taxon>
        <taxon>Vertebrata</taxon>
        <taxon>Euteleostomi</taxon>
        <taxon>Actinopterygii</taxon>
        <taxon>Neopterygii</taxon>
        <taxon>Teleostei</taxon>
        <taxon>Ostariophysi</taxon>
        <taxon>Cypriniformes</taxon>
        <taxon>Cyprinidae</taxon>
        <taxon>Cyprininae</taxon>
        <taxon>Cyprinus</taxon>
    </lineage>
</organism>
<evidence type="ECO:0000256" key="1">
    <source>
        <dbReference type="SAM" id="MobiDB-lite"/>
    </source>
</evidence>
<dbReference type="InterPro" id="IPR036875">
    <property type="entry name" value="Znf_CCHC_sf"/>
</dbReference>
<dbReference type="PANTHER" id="PTHR15503">
    <property type="entry name" value="LDOC1 RELATED"/>
    <property type="match status" value="1"/>
</dbReference>
<proteinExistence type="predicted"/>
<feature type="compositionally biased region" description="Pro residues" evidence="1">
    <location>
        <begin position="51"/>
        <end position="61"/>
    </location>
</feature>
<feature type="region of interest" description="Disordered" evidence="1">
    <location>
        <begin position="49"/>
        <end position="79"/>
    </location>
</feature>
<protein>
    <recommendedName>
        <fullName evidence="2">Retrotransposon gag domain-containing protein</fullName>
    </recommendedName>
</protein>
<feature type="compositionally biased region" description="Basic and acidic residues" evidence="1">
    <location>
        <begin position="63"/>
        <end position="72"/>
    </location>
</feature>
<dbReference type="GeneTree" id="ENSGT00950000183173"/>
<sequence length="303" mass="33729">MDFIHHSVNRMDQQQESITNTGRAIQALVAQVSELTQQIQLQIQLTSPTAPIAPPAPPVPREVPQDHFRPEPRLPAPKNYSGEPTFCRTFLNKCSMHFALQPRTFATEESKVAFTLTLLSGKAALWGTAVWENQHPCCASFHTLSEEMRRVFDRAAVGREAGHQLSDLHQGTSSVTDYSIQFRTLAAACQWNEAAQWDRFLHGLADCVQKEIYLLELPPTLNGLIDLALRVDARINRLGRHTSPTRHPISPVRGRSSRENAVGPVDDHEPMQVGRARLSQGLCLYCGGSGHTIYSCPVKEPAR</sequence>
<feature type="region of interest" description="Disordered" evidence="1">
    <location>
        <begin position="240"/>
        <end position="269"/>
    </location>
</feature>
<dbReference type="GO" id="GO:0003676">
    <property type="term" value="F:nucleic acid binding"/>
    <property type="evidence" value="ECO:0007669"/>
    <property type="project" value="InterPro"/>
</dbReference>
<dbReference type="Pfam" id="PF03732">
    <property type="entry name" value="Retrotrans_gag"/>
    <property type="match status" value="1"/>
</dbReference>
<dbReference type="GO" id="GO:0008270">
    <property type="term" value="F:zinc ion binding"/>
    <property type="evidence" value="ECO:0007669"/>
    <property type="project" value="InterPro"/>
</dbReference>
<reference evidence="3" key="1">
    <citation type="submission" date="2025-08" db="UniProtKB">
        <authorList>
            <consortium name="Ensembl"/>
        </authorList>
    </citation>
    <scope>IDENTIFICATION</scope>
</reference>
<dbReference type="AlphaFoldDB" id="A0A8C1E7F7"/>
<dbReference type="Proteomes" id="UP001108240">
    <property type="component" value="Unplaced"/>
</dbReference>
<name>A0A8C1E7F7_CYPCA</name>
<feature type="domain" description="Retrotransposon gag" evidence="2">
    <location>
        <begin position="116"/>
        <end position="205"/>
    </location>
</feature>
<dbReference type="Ensembl" id="ENSCCRT00000078962.2">
    <property type="protein sequence ID" value="ENSCCRP00000072870.2"/>
    <property type="gene ID" value="ENSCCRG00000039345.2"/>
</dbReference>
<dbReference type="PANTHER" id="PTHR15503:SF36">
    <property type="entry name" value="RETROTRANSPOSON GAG-LIKE PROTEIN 5"/>
    <property type="match status" value="1"/>
</dbReference>
<dbReference type="InterPro" id="IPR032567">
    <property type="entry name" value="RTL1-rel"/>
</dbReference>
<accession>A0A8C1E7F7</accession>